<dbReference type="EMBL" id="CM001885">
    <property type="protein sequence ID" value="EOY13477.1"/>
    <property type="molecule type" value="Genomic_DNA"/>
</dbReference>
<dbReference type="InterPro" id="IPR029962">
    <property type="entry name" value="TBL"/>
</dbReference>
<comment type="similarity">
    <text evidence="2">Belongs to the PC-esterase family. TBL subfamily.</text>
</comment>
<accession>A0A061F9S8</accession>
<keyword evidence="6" id="KW-0472">Membrane</keyword>
<dbReference type="HOGENOM" id="CLU_020953_3_0_1"/>
<dbReference type="AlphaFoldDB" id="A0A061F9S8"/>
<feature type="domain" description="Trichome birefringence-like N-terminal" evidence="9">
    <location>
        <begin position="32"/>
        <end position="83"/>
    </location>
</feature>
<dbReference type="Proteomes" id="UP000026915">
    <property type="component" value="Chromosome 7"/>
</dbReference>
<keyword evidence="3" id="KW-0812">Transmembrane</keyword>
<organism evidence="10 11">
    <name type="scientific">Theobroma cacao</name>
    <name type="common">Cacao</name>
    <name type="synonym">Cocoa</name>
    <dbReference type="NCBI Taxonomy" id="3641"/>
    <lineage>
        <taxon>Eukaryota</taxon>
        <taxon>Viridiplantae</taxon>
        <taxon>Streptophyta</taxon>
        <taxon>Embryophyta</taxon>
        <taxon>Tracheophyta</taxon>
        <taxon>Spermatophyta</taxon>
        <taxon>Magnoliopsida</taxon>
        <taxon>eudicotyledons</taxon>
        <taxon>Gunneridae</taxon>
        <taxon>Pentapetalae</taxon>
        <taxon>rosids</taxon>
        <taxon>malvids</taxon>
        <taxon>Malvales</taxon>
        <taxon>Malvaceae</taxon>
        <taxon>Byttnerioideae</taxon>
        <taxon>Theobroma</taxon>
    </lineage>
</organism>
<reference evidence="10 11" key="1">
    <citation type="journal article" date="2013" name="Genome Biol.">
        <title>The genome sequence of the most widely cultivated cacao type and its use to identify candidate genes regulating pod color.</title>
        <authorList>
            <person name="Motamayor J.C."/>
            <person name="Mockaitis K."/>
            <person name="Schmutz J."/>
            <person name="Haiminen N."/>
            <person name="Iii D.L."/>
            <person name="Cornejo O."/>
            <person name="Findley S.D."/>
            <person name="Zheng P."/>
            <person name="Utro F."/>
            <person name="Royaert S."/>
            <person name="Saski C."/>
            <person name="Jenkins J."/>
            <person name="Podicheti R."/>
            <person name="Zhao M."/>
            <person name="Scheffler B.E."/>
            <person name="Stack J.C."/>
            <person name="Feltus F.A."/>
            <person name="Mustiga G.M."/>
            <person name="Amores F."/>
            <person name="Phillips W."/>
            <person name="Marelli J.P."/>
            <person name="May G.D."/>
            <person name="Shapiro H."/>
            <person name="Ma J."/>
            <person name="Bustamante C.D."/>
            <person name="Schnell R.J."/>
            <person name="Main D."/>
            <person name="Gilbert D."/>
            <person name="Parida L."/>
            <person name="Kuhn D.N."/>
        </authorList>
    </citation>
    <scope>NUCLEOTIDE SEQUENCE [LARGE SCALE GENOMIC DNA]</scope>
    <source>
        <strain evidence="11">cv. Matina 1-6</strain>
    </source>
</reference>
<evidence type="ECO:0000259" key="9">
    <source>
        <dbReference type="Pfam" id="PF14416"/>
    </source>
</evidence>
<evidence type="ECO:0000256" key="6">
    <source>
        <dbReference type="ARBA" id="ARBA00023136"/>
    </source>
</evidence>
<dbReference type="Gramene" id="EOY13477">
    <property type="protein sequence ID" value="EOY13477"/>
    <property type="gene ID" value="TCM_032077"/>
</dbReference>
<dbReference type="Pfam" id="PF14416">
    <property type="entry name" value="PMR5N"/>
    <property type="match status" value="1"/>
</dbReference>
<dbReference type="GO" id="GO:0005794">
    <property type="term" value="C:Golgi apparatus"/>
    <property type="evidence" value="ECO:0000318"/>
    <property type="project" value="GO_Central"/>
</dbReference>
<feature type="domain" description="Trichome birefringence-like C-terminal" evidence="8">
    <location>
        <begin position="85"/>
        <end position="351"/>
    </location>
</feature>
<comment type="subcellular location">
    <subcellularLocation>
        <location evidence="1">Membrane</location>
        <topology evidence="1">Single-pass membrane protein</topology>
    </subcellularLocation>
</comment>
<evidence type="ECO:0000256" key="4">
    <source>
        <dbReference type="ARBA" id="ARBA00022968"/>
    </source>
</evidence>
<evidence type="ECO:0000313" key="11">
    <source>
        <dbReference type="Proteomes" id="UP000026915"/>
    </source>
</evidence>
<dbReference type="PANTHER" id="PTHR32285:SF245">
    <property type="entry name" value="PROTEIN TRICHOME BIREFRINGENCE-LIKE 41"/>
    <property type="match status" value="1"/>
</dbReference>
<evidence type="ECO:0000256" key="5">
    <source>
        <dbReference type="ARBA" id="ARBA00022989"/>
    </source>
</evidence>
<name>A0A061F9S8_THECC</name>
<dbReference type="GO" id="GO:0016413">
    <property type="term" value="F:O-acetyltransferase activity"/>
    <property type="evidence" value="ECO:0000318"/>
    <property type="project" value="GO_Central"/>
</dbReference>
<dbReference type="eggNOG" id="ENOG502R798">
    <property type="taxonomic scope" value="Eukaryota"/>
</dbReference>
<feature type="signal peptide" evidence="7">
    <location>
        <begin position="1"/>
        <end position="28"/>
    </location>
</feature>
<keyword evidence="5" id="KW-1133">Transmembrane helix</keyword>
<evidence type="ECO:0000256" key="2">
    <source>
        <dbReference type="ARBA" id="ARBA00007727"/>
    </source>
</evidence>
<proteinExistence type="inferred from homology"/>
<sequence>MGNGVLISFCHVSFSLIILISWLHQTESQSDSCDFFQGSWVQDDAYPLYDTSKCPFILKGFDCQANGRLDKLYLKYRWKPASCTLPRFNGEEFVRRMKGKKVLFVGDSISLNMWQSFTCMVHVAVPQSQYTLKSHGNLSTFALPDFNVSLEYSHNVYLVDLVKEDIGVVLKLDSIDNGNYSWKGYDVLIFNTWHWWVHTVKGKNQPWEYIESGGKIVKDMDRLAAFKEGLTTWSRWVDSNVDPHTTQVFFQGISPIHYDGKGWNGPITATCQGETEPLNGTTYPGGLPPAVDIVKEVLGSMSKPVTLIDITMLSLLRKDGHPSLYSGNEGNDCSHWCLAGVPDSWNEILYAILSTGDKASRLK</sequence>
<dbReference type="InterPro" id="IPR026057">
    <property type="entry name" value="TBL_C"/>
</dbReference>
<evidence type="ECO:0000259" key="8">
    <source>
        <dbReference type="Pfam" id="PF13839"/>
    </source>
</evidence>
<dbReference type="InterPro" id="IPR025846">
    <property type="entry name" value="TBL_N"/>
</dbReference>
<dbReference type="InParanoid" id="A0A061F9S8"/>
<dbReference type="PANTHER" id="PTHR32285">
    <property type="entry name" value="PROTEIN TRICHOME BIREFRINGENCE-LIKE 9-RELATED"/>
    <property type="match status" value="1"/>
</dbReference>
<feature type="chain" id="PRO_5001598200" evidence="7">
    <location>
        <begin position="29"/>
        <end position="363"/>
    </location>
</feature>
<protein>
    <submittedName>
        <fullName evidence="10">Lustrin A-like, putative</fullName>
    </submittedName>
</protein>
<dbReference type="GO" id="GO:0016020">
    <property type="term" value="C:membrane"/>
    <property type="evidence" value="ECO:0007669"/>
    <property type="project" value="UniProtKB-SubCell"/>
</dbReference>
<gene>
    <name evidence="10" type="ORF">TCM_032077</name>
</gene>
<keyword evidence="4" id="KW-0735">Signal-anchor</keyword>
<dbReference type="Pfam" id="PF13839">
    <property type="entry name" value="PC-Esterase"/>
    <property type="match status" value="1"/>
</dbReference>
<evidence type="ECO:0000256" key="1">
    <source>
        <dbReference type="ARBA" id="ARBA00004167"/>
    </source>
</evidence>
<keyword evidence="11" id="KW-1185">Reference proteome</keyword>
<evidence type="ECO:0000313" key="10">
    <source>
        <dbReference type="EMBL" id="EOY13477.1"/>
    </source>
</evidence>
<evidence type="ECO:0000256" key="3">
    <source>
        <dbReference type="ARBA" id="ARBA00022692"/>
    </source>
</evidence>
<evidence type="ECO:0000256" key="7">
    <source>
        <dbReference type="SAM" id="SignalP"/>
    </source>
</evidence>
<keyword evidence="7" id="KW-0732">Signal</keyword>
<dbReference type="OMA" id="FIEWSGK"/>